<comment type="caution">
    <text evidence="1">The sequence shown here is derived from an EMBL/GenBank/DDBJ whole genome shotgun (WGS) entry which is preliminary data.</text>
</comment>
<accession>A0ABR5HHC3</accession>
<keyword evidence="2" id="KW-1185">Reference proteome</keyword>
<organism evidence="1 2">
    <name type="scientific">Methylobacterium indicum</name>
    <dbReference type="NCBI Taxonomy" id="1775910"/>
    <lineage>
        <taxon>Bacteria</taxon>
        <taxon>Pseudomonadati</taxon>
        <taxon>Pseudomonadota</taxon>
        <taxon>Alphaproteobacteria</taxon>
        <taxon>Hyphomicrobiales</taxon>
        <taxon>Methylobacteriaceae</taxon>
        <taxon>Methylobacterium</taxon>
    </lineage>
</organism>
<evidence type="ECO:0008006" key="3">
    <source>
        <dbReference type="Google" id="ProtNLM"/>
    </source>
</evidence>
<evidence type="ECO:0000313" key="1">
    <source>
        <dbReference type="EMBL" id="KMO25674.1"/>
    </source>
</evidence>
<protein>
    <recommendedName>
        <fullName evidence="3">Helix-turn-helix domain-containing protein</fullName>
    </recommendedName>
</protein>
<dbReference type="RefSeq" id="WP_048426522.1">
    <property type="nucleotide sequence ID" value="NZ_JTHF01000044.1"/>
</dbReference>
<gene>
    <name evidence="1" type="ORF">QR79_06450</name>
</gene>
<evidence type="ECO:0000313" key="2">
    <source>
        <dbReference type="Proteomes" id="UP000036471"/>
    </source>
</evidence>
<dbReference type="EMBL" id="JTHG01000046">
    <property type="protein sequence ID" value="KMO25674.1"/>
    <property type="molecule type" value="Genomic_DNA"/>
</dbReference>
<reference evidence="1 2" key="1">
    <citation type="submission" date="2014-11" db="EMBL/GenBank/DDBJ databases">
        <title>Comparative genomics of Methylobacterium species.</title>
        <authorList>
            <person name="Chaudhry V."/>
            <person name="Patil P.B."/>
        </authorList>
    </citation>
    <scope>NUCLEOTIDE SEQUENCE [LARGE SCALE GENOMIC DNA]</scope>
    <source>
        <strain evidence="1 2">SE3.6</strain>
    </source>
</reference>
<name>A0ABR5HHC3_9HYPH</name>
<proteinExistence type="predicted"/>
<dbReference type="Proteomes" id="UP000036471">
    <property type="component" value="Unassembled WGS sequence"/>
</dbReference>
<sequence>MSPRQIEMQAREGRQTSVPDLAKVTGRPRSAFYRAIHKGELKAVWLGKTPMVMPADTLRMLGIETEARSSIAV</sequence>